<dbReference type="HOGENOM" id="CLU_031381_1_0_1"/>
<keyword evidence="9 10" id="KW-0472">Membrane</keyword>
<evidence type="ECO:0000256" key="9">
    <source>
        <dbReference type="ARBA" id="ARBA00023136"/>
    </source>
</evidence>
<keyword evidence="7 10" id="KW-0256">Endoplasmic reticulum</keyword>
<dbReference type="PANTHER" id="PTHR21049">
    <property type="entry name" value="RIBOPHORIN I"/>
    <property type="match status" value="1"/>
</dbReference>
<dbReference type="PANTHER" id="PTHR21049:SF0">
    <property type="entry name" value="DOLICHYL-DIPHOSPHOOLIGOSACCHARIDE--PROTEIN GLYCOSYLTRANSFERASE SUBUNIT 1"/>
    <property type="match status" value="1"/>
</dbReference>
<dbReference type="InterPro" id="IPR007676">
    <property type="entry name" value="Ribophorin_I"/>
</dbReference>
<accession>A0A063C0D1</accession>
<dbReference type="STRING" id="1159556.A0A063C0D1"/>
<evidence type="ECO:0000256" key="10">
    <source>
        <dbReference type="RuleBase" id="RU361143"/>
    </source>
</evidence>
<evidence type="ECO:0000313" key="14">
    <source>
        <dbReference type="Proteomes" id="UP000027002"/>
    </source>
</evidence>
<keyword evidence="5 10" id="KW-0812">Transmembrane</keyword>
<dbReference type="Proteomes" id="UP000027002">
    <property type="component" value="Chromosome 2"/>
</dbReference>
<feature type="signal peptide" evidence="10">
    <location>
        <begin position="1"/>
        <end position="19"/>
    </location>
</feature>
<comment type="pathway">
    <text evidence="3 10">Protein modification; protein glycosylation.</text>
</comment>
<organism evidence="12 15">
    <name type="scientific">Ustilaginoidea virens</name>
    <name type="common">Rice false smut fungus</name>
    <name type="synonym">Villosiclava virens</name>
    <dbReference type="NCBI Taxonomy" id="1159556"/>
    <lineage>
        <taxon>Eukaryota</taxon>
        <taxon>Fungi</taxon>
        <taxon>Dikarya</taxon>
        <taxon>Ascomycota</taxon>
        <taxon>Pezizomycotina</taxon>
        <taxon>Sordariomycetes</taxon>
        <taxon>Hypocreomycetidae</taxon>
        <taxon>Hypocreales</taxon>
        <taxon>Clavicipitaceae</taxon>
        <taxon>Ustilaginoidea</taxon>
    </lineage>
</organism>
<evidence type="ECO:0000313" key="13">
    <source>
        <dbReference type="EMBL" id="QUC17683.1"/>
    </source>
</evidence>
<keyword evidence="6 10" id="KW-0732">Signal</keyword>
<reference evidence="15" key="2">
    <citation type="journal article" date="2016" name="Genome Announc.">
        <title>Genome sequence of Ustilaginoidea virens IPU010, a rice pathogenic fungus causing false smut.</title>
        <authorList>
            <person name="Kumagai T."/>
            <person name="Ishii T."/>
            <person name="Terai G."/>
            <person name="Umemura M."/>
            <person name="Machida M."/>
            <person name="Asai K."/>
        </authorList>
    </citation>
    <scope>NUCLEOTIDE SEQUENCE [LARGE SCALE GENOMIC DNA]</scope>
    <source>
        <strain evidence="15">IPU010</strain>
    </source>
</reference>
<evidence type="ECO:0000256" key="4">
    <source>
        <dbReference type="ARBA" id="ARBA00008905"/>
    </source>
</evidence>
<evidence type="ECO:0000256" key="5">
    <source>
        <dbReference type="ARBA" id="ARBA00022692"/>
    </source>
</evidence>
<evidence type="ECO:0000256" key="8">
    <source>
        <dbReference type="ARBA" id="ARBA00022989"/>
    </source>
</evidence>
<dbReference type="GO" id="GO:0018279">
    <property type="term" value="P:protein N-linked glycosylation via asparagine"/>
    <property type="evidence" value="ECO:0007669"/>
    <property type="project" value="TreeGrafter"/>
</dbReference>
<reference evidence="13" key="3">
    <citation type="submission" date="2020-03" db="EMBL/GenBank/DDBJ databases">
        <title>A mixture of massive structural variations and highly conserved coding sequences in Ustilaginoidea virens genome.</title>
        <authorList>
            <person name="Zhang K."/>
            <person name="Zhao Z."/>
            <person name="Zhang Z."/>
            <person name="Li Y."/>
            <person name="Hsiang T."/>
            <person name="Sun W."/>
        </authorList>
    </citation>
    <scope>NUCLEOTIDE SEQUENCE</scope>
    <source>
        <strain evidence="13">UV-8b</strain>
    </source>
</reference>
<dbReference type="OrthoDB" id="310030at2759"/>
<protein>
    <recommendedName>
        <fullName evidence="10">Dolichyl-diphosphooligosaccharide--protein glycosyltransferase subunit 1</fullName>
    </recommendedName>
</protein>
<dbReference type="AlphaFoldDB" id="A0A063C0D1"/>
<feature type="region of interest" description="Disordered" evidence="11">
    <location>
        <begin position="85"/>
        <end position="106"/>
    </location>
</feature>
<feature type="chain" id="PRO_5010893201" description="Dolichyl-diphosphooligosaccharide--protein glycosyltransferase subunit 1" evidence="10">
    <location>
        <begin position="20"/>
        <end position="484"/>
    </location>
</feature>
<comment type="similarity">
    <text evidence="4 10">Belongs to the OST1 family.</text>
</comment>
<dbReference type="Pfam" id="PF04597">
    <property type="entry name" value="Ribophorin_I"/>
    <property type="match status" value="1"/>
</dbReference>
<dbReference type="KEGG" id="uvi:66062702"/>
<dbReference type="Proteomes" id="UP000054053">
    <property type="component" value="Unassembled WGS sequence"/>
</dbReference>
<comment type="function">
    <text evidence="1 10">Subunit of the oligosaccharyl transferase (OST) complex that catalyzes the initial transfer of a defined glycan (Glc(3)Man(9)GlcNAc(2) in eukaryotes) from the lipid carrier dolichol-pyrophosphate to an asparagine residue within an Asn-X-Ser/Thr consensus motif in nascent polypeptide chains, the first step in protein N-glycosylation. N-glycosylation occurs cotranslationally and the complex associates with the Sec61 complex at the channel-forming translocon complex that mediates protein translocation across the endoplasmic reticulum (ER). All subunits are required for a maximal enzyme activity.</text>
</comment>
<dbReference type="EMBL" id="CP072754">
    <property type="protein sequence ID" value="QUC17683.1"/>
    <property type="molecule type" value="Genomic_DNA"/>
</dbReference>
<gene>
    <name evidence="13" type="ORF">UV8b_01924</name>
    <name evidence="12" type="ORF">UVI_02035480</name>
</gene>
<sequence length="484" mass="53687">MKPLSIASALLAAVSGAIAVATSKDSHPSLFSPPQVFKNANLVHILSLEKSYVKEQINVLVENVSNEPQDEYYFPFTNGQIAHAGGFEARDRKDSSGRPFDSEPVEYDPTSDVQYYRIRLPVPLKAGGQQTLGISFYYLKAYHPVPAAIKQDEKQFLAYDFSIYAPSAYPTTKQKTEVKTASSSIPDYSKITEGNEEMPQKQGAKLTYGPFGEKPAGAVSPARIRFEFTKPVAHVSTLERDIEVSHWGGNIAFEERYALHHLGANLSTPFNRVKFAQSAFYSPVSVALKELRVPLQAGSVNPYFTDVIGNVSTSKFRSNKREALLELKPRYPIFGGWKYPFTIGWNSDAANLLRKTPTGGHVLRVPFLEGPRQQEGVEYEKVIIRVLLPEGARDVKVYTGVPESSITETEISVHKTYLDTLGRTSVTIKAQNLVDEFRDRDVIISYETSLMDTLRKPIVVFGSVMAVFVAAWAAGQVQVGFSKN</sequence>
<evidence type="ECO:0000256" key="2">
    <source>
        <dbReference type="ARBA" id="ARBA00004115"/>
    </source>
</evidence>
<evidence type="ECO:0000256" key="6">
    <source>
        <dbReference type="ARBA" id="ARBA00022729"/>
    </source>
</evidence>
<evidence type="ECO:0000313" key="12">
    <source>
        <dbReference type="EMBL" id="GAO13995.1"/>
    </source>
</evidence>
<evidence type="ECO:0000256" key="7">
    <source>
        <dbReference type="ARBA" id="ARBA00022824"/>
    </source>
</evidence>
<dbReference type="EMBL" id="BBTG02000018">
    <property type="protein sequence ID" value="GAO13995.1"/>
    <property type="molecule type" value="Genomic_DNA"/>
</dbReference>
<dbReference type="GO" id="GO:0008250">
    <property type="term" value="C:oligosaccharyltransferase complex"/>
    <property type="evidence" value="ECO:0007669"/>
    <property type="project" value="UniProtKB-UniRule"/>
</dbReference>
<feature type="transmembrane region" description="Helical" evidence="10">
    <location>
        <begin position="458"/>
        <end position="481"/>
    </location>
</feature>
<evidence type="ECO:0000256" key="1">
    <source>
        <dbReference type="ARBA" id="ARBA00002791"/>
    </source>
</evidence>
<reference evidence="12" key="1">
    <citation type="journal article" date="2016" name="Genome Announc.">
        <title>Genome Sequence of Ustilaginoidea virens IPU010, a Rice Pathogenic Fungus Causing False Smut.</title>
        <authorList>
            <person name="Kumagai T."/>
            <person name="Ishii T."/>
            <person name="Terai G."/>
            <person name="Umemura M."/>
            <person name="Machida M."/>
            <person name="Asai K."/>
        </authorList>
    </citation>
    <scope>NUCLEOTIDE SEQUENCE [LARGE SCALE GENOMIC DNA]</scope>
    <source>
        <strain evidence="12">IPU010</strain>
    </source>
</reference>
<proteinExistence type="inferred from homology"/>
<evidence type="ECO:0000313" key="15">
    <source>
        <dbReference type="Proteomes" id="UP000054053"/>
    </source>
</evidence>
<evidence type="ECO:0000256" key="11">
    <source>
        <dbReference type="SAM" id="MobiDB-lite"/>
    </source>
</evidence>
<keyword evidence="8 10" id="KW-1133">Transmembrane helix</keyword>
<comment type="subcellular location">
    <subcellularLocation>
        <location evidence="2 10">Endoplasmic reticulum membrane</location>
        <topology evidence="2 10">Single-pass type I membrane protein</topology>
    </subcellularLocation>
</comment>
<dbReference type="RefSeq" id="XP_042995356.1">
    <property type="nucleotide sequence ID" value="XM_043139422.1"/>
</dbReference>
<dbReference type="UniPathway" id="UPA00378"/>
<evidence type="ECO:0000256" key="3">
    <source>
        <dbReference type="ARBA" id="ARBA00004922"/>
    </source>
</evidence>
<name>A0A063C0D1_USTVR</name>
<comment type="subunit">
    <text evidence="10">Component of the oligosaccharyltransferase (OST) complex.</text>
</comment>
<keyword evidence="14" id="KW-1185">Reference proteome</keyword>
<dbReference type="GeneID" id="66062702"/>